<evidence type="ECO:0000313" key="2">
    <source>
        <dbReference type="EMBL" id="MFD1914355.1"/>
    </source>
</evidence>
<evidence type="ECO:0008006" key="4">
    <source>
        <dbReference type="Google" id="ProtNLM"/>
    </source>
</evidence>
<feature type="transmembrane region" description="Helical" evidence="1">
    <location>
        <begin position="35"/>
        <end position="52"/>
    </location>
</feature>
<dbReference type="Proteomes" id="UP001597353">
    <property type="component" value="Unassembled WGS sequence"/>
</dbReference>
<dbReference type="EMBL" id="JBHUGH010000037">
    <property type="protein sequence ID" value="MFD1914355.1"/>
    <property type="molecule type" value="Genomic_DNA"/>
</dbReference>
<keyword evidence="1" id="KW-1133">Transmembrane helix</keyword>
<evidence type="ECO:0000256" key="1">
    <source>
        <dbReference type="SAM" id="Phobius"/>
    </source>
</evidence>
<proteinExistence type="predicted"/>
<gene>
    <name evidence="2" type="ORF">ACFSGJ_19300</name>
</gene>
<name>A0ABW4S9Q6_9RHOB</name>
<organism evidence="2 3">
    <name type="scientific">Halodurantibacterium flavum</name>
    <dbReference type="NCBI Taxonomy" id="1382802"/>
    <lineage>
        <taxon>Bacteria</taxon>
        <taxon>Pseudomonadati</taxon>
        <taxon>Pseudomonadota</taxon>
        <taxon>Alphaproteobacteria</taxon>
        <taxon>Rhodobacterales</taxon>
        <taxon>Paracoccaceae</taxon>
        <taxon>Halodurantibacterium</taxon>
    </lineage>
</organism>
<reference evidence="3" key="1">
    <citation type="journal article" date="2019" name="Int. J. Syst. Evol. Microbiol.">
        <title>The Global Catalogue of Microorganisms (GCM) 10K type strain sequencing project: providing services to taxonomists for standard genome sequencing and annotation.</title>
        <authorList>
            <consortium name="The Broad Institute Genomics Platform"/>
            <consortium name="The Broad Institute Genome Sequencing Center for Infectious Disease"/>
            <person name="Wu L."/>
            <person name="Ma J."/>
        </authorList>
    </citation>
    <scope>NUCLEOTIDE SEQUENCE [LARGE SCALE GENOMIC DNA]</scope>
    <source>
        <strain evidence="3">CGMCC 4.7242</strain>
    </source>
</reference>
<sequence length="56" mass="5506">MPPARFAILLAGVIGAAGLTILAASLIVPGSAVEPALPLALLLAAAGAFVAGRRWK</sequence>
<dbReference type="RefSeq" id="WP_390265650.1">
    <property type="nucleotide sequence ID" value="NZ_JBHUGH010000037.1"/>
</dbReference>
<keyword evidence="1" id="KW-0472">Membrane</keyword>
<keyword evidence="3" id="KW-1185">Reference proteome</keyword>
<comment type="caution">
    <text evidence="2">The sequence shown here is derived from an EMBL/GenBank/DDBJ whole genome shotgun (WGS) entry which is preliminary data.</text>
</comment>
<keyword evidence="1" id="KW-0812">Transmembrane</keyword>
<protein>
    <recommendedName>
        <fullName evidence="4">PEP-CTERM sorting domain-containing protein</fullName>
    </recommendedName>
</protein>
<accession>A0ABW4S9Q6</accession>
<feature type="transmembrane region" description="Helical" evidence="1">
    <location>
        <begin position="7"/>
        <end position="29"/>
    </location>
</feature>
<evidence type="ECO:0000313" key="3">
    <source>
        <dbReference type="Proteomes" id="UP001597353"/>
    </source>
</evidence>